<dbReference type="AlphaFoldDB" id="A0AAJ0LZE6"/>
<protein>
    <submittedName>
        <fullName evidence="2">Uncharacterized protein</fullName>
    </submittedName>
</protein>
<proteinExistence type="predicted"/>
<accession>A0AAJ0LZE6</accession>
<gene>
    <name evidence="2" type="ORF">B0T15DRAFT_539578</name>
</gene>
<name>A0AAJ0LZE6_9PEZI</name>
<reference evidence="2" key="1">
    <citation type="journal article" date="2023" name="Mol. Phylogenet. Evol.">
        <title>Genome-scale phylogeny and comparative genomics of the fungal order Sordariales.</title>
        <authorList>
            <person name="Hensen N."/>
            <person name="Bonometti L."/>
            <person name="Westerberg I."/>
            <person name="Brannstrom I.O."/>
            <person name="Guillou S."/>
            <person name="Cros-Aarteil S."/>
            <person name="Calhoun S."/>
            <person name="Haridas S."/>
            <person name="Kuo A."/>
            <person name="Mondo S."/>
            <person name="Pangilinan J."/>
            <person name="Riley R."/>
            <person name="LaButti K."/>
            <person name="Andreopoulos B."/>
            <person name="Lipzen A."/>
            <person name="Chen C."/>
            <person name="Yan M."/>
            <person name="Daum C."/>
            <person name="Ng V."/>
            <person name="Clum A."/>
            <person name="Steindorff A."/>
            <person name="Ohm R.A."/>
            <person name="Martin F."/>
            <person name="Silar P."/>
            <person name="Natvig D.O."/>
            <person name="Lalanne C."/>
            <person name="Gautier V."/>
            <person name="Ament-Velasquez S.L."/>
            <person name="Kruys A."/>
            <person name="Hutchinson M.I."/>
            <person name="Powell A.J."/>
            <person name="Barry K."/>
            <person name="Miller A.N."/>
            <person name="Grigoriev I.V."/>
            <person name="Debuchy R."/>
            <person name="Gladieux P."/>
            <person name="Hiltunen Thoren M."/>
            <person name="Johannesson H."/>
        </authorList>
    </citation>
    <scope>NUCLEOTIDE SEQUENCE</scope>
    <source>
        <strain evidence="2">CBS 333.67</strain>
    </source>
</reference>
<keyword evidence="3" id="KW-1185">Reference proteome</keyword>
<evidence type="ECO:0000313" key="3">
    <source>
        <dbReference type="Proteomes" id="UP001273166"/>
    </source>
</evidence>
<evidence type="ECO:0000256" key="1">
    <source>
        <dbReference type="SAM" id="Phobius"/>
    </source>
</evidence>
<dbReference type="Proteomes" id="UP001273166">
    <property type="component" value="Unassembled WGS sequence"/>
</dbReference>
<keyword evidence="1" id="KW-1133">Transmembrane helix</keyword>
<comment type="caution">
    <text evidence="2">The sequence shown here is derived from an EMBL/GenBank/DDBJ whole genome shotgun (WGS) entry which is preliminary data.</text>
</comment>
<dbReference type="GeneID" id="87888569"/>
<evidence type="ECO:0000313" key="2">
    <source>
        <dbReference type="EMBL" id="KAK3303228.1"/>
    </source>
</evidence>
<organism evidence="2 3">
    <name type="scientific">Chaetomium strumarium</name>
    <dbReference type="NCBI Taxonomy" id="1170767"/>
    <lineage>
        <taxon>Eukaryota</taxon>
        <taxon>Fungi</taxon>
        <taxon>Dikarya</taxon>
        <taxon>Ascomycota</taxon>
        <taxon>Pezizomycotina</taxon>
        <taxon>Sordariomycetes</taxon>
        <taxon>Sordariomycetidae</taxon>
        <taxon>Sordariales</taxon>
        <taxon>Chaetomiaceae</taxon>
        <taxon>Chaetomium</taxon>
    </lineage>
</organism>
<dbReference type="EMBL" id="JAUDZG010000006">
    <property type="protein sequence ID" value="KAK3303228.1"/>
    <property type="molecule type" value="Genomic_DNA"/>
</dbReference>
<sequence length="138" mass="15780">MPNARRSIAVLLRYLVCLPGFPLFLPVWHTRVLSGSVELLPRGSQTACATIQMKHFFTRTTTSAARLIGHTGNTDRDERCSRYTISWQGVARVCCARDLFRPRAADFVRCLIPVDREFFLMTVKCHPMRPLPRRKSTS</sequence>
<feature type="transmembrane region" description="Helical" evidence="1">
    <location>
        <begin position="12"/>
        <end position="29"/>
    </location>
</feature>
<reference evidence="2" key="2">
    <citation type="submission" date="2023-06" db="EMBL/GenBank/DDBJ databases">
        <authorList>
            <consortium name="Lawrence Berkeley National Laboratory"/>
            <person name="Mondo S.J."/>
            <person name="Hensen N."/>
            <person name="Bonometti L."/>
            <person name="Westerberg I."/>
            <person name="Brannstrom I.O."/>
            <person name="Guillou S."/>
            <person name="Cros-Aarteil S."/>
            <person name="Calhoun S."/>
            <person name="Haridas S."/>
            <person name="Kuo A."/>
            <person name="Pangilinan J."/>
            <person name="Riley R."/>
            <person name="Labutti K."/>
            <person name="Andreopoulos B."/>
            <person name="Lipzen A."/>
            <person name="Chen C."/>
            <person name="Yanf M."/>
            <person name="Daum C."/>
            <person name="Ng V."/>
            <person name="Clum A."/>
            <person name="Steindorff A."/>
            <person name="Ohm R."/>
            <person name="Martin F."/>
            <person name="Silar P."/>
            <person name="Natvig D."/>
            <person name="Lalanne C."/>
            <person name="Gautier V."/>
            <person name="Ament-Velasquez S.L."/>
            <person name="Kruys A."/>
            <person name="Hutchinson M.I."/>
            <person name="Powell A.J."/>
            <person name="Barry K."/>
            <person name="Miller A.N."/>
            <person name="Grigoriev I.V."/>
            <person name="Debuchy R."/>
            <person name="Gladieux P."/>
            <person name="Thoren M.H."/>
            <person name="Johannesson H."/>
        </authorList>
    </citation>
    <scope>NUCLEOTIDE SEQUENCE</scope>
    <source>
        <strain evidence="2">CBS 333.67</strain>
    </source>
</reference>
<keyword evidence="1" id="KW-0812">Transmembrane</keyword>
<dbReference type="RefSeq" id="XP_062719008.1">
    <property type="nucleotide sequence ID" value="XM_062869740.1"/>
</dbReference>
<keyword evidence="1" id="KW-0472">Membrane</keyword>